<keyword evidence="2" id="KW-0560">Oxidoreductase</keyword>
<sequence length="271" mass="28058">MLLNDKVAVVYGGGGFVGGAVARSFAAEGARVFLAGRTSAKLEKVAAAITDAGGKAHVAVLDTLDEEAVDQHADDVAASAGRIDIAFNAVTFGDVQGALLIDMPVSHATQPVNDAMRSHFLTVRANARHMASQRSGVIMTCTGYGAPSPELGATMVAWNVLEGLYRQWACELGSHGIRVAWLRTGGFHESILGAADYTSIYNYSDGATVAVADTVTDDSVQEMVEALEADTMLGRLPTLAEAGASAVYLASDHARGVTATAINLTSGAMPD</sequence>
<dbReference type="PANTHER" id="PTHR43669">
    <property type="entry name" value="5-KETO-D-GLUCONATE 5-REDUCTASE"/>
    <property type="match status" value="1"/>
</dbReference>
<accession>A0A7K3M2D0</accession>
<dbReference type="Proteomes" id="UP000460435">
    <property type="component" value="Unassembled WGS sequence"/>
</dbReference>
<dbReference type="AlphaFoldDB" id="A0A7K3M2D0"/>
<evidence type="ECO:0000313" key="4">
    <source>
        <dbReference type="Proteomes" id="UP000460435"/>
    </source>
</evidence>
<evidence type="ECO:0000256" key="2">
    <source>
        <dbReference type="ARBA" id="ARBA00023002"/>
    </source>
</evidence>
<dbReference type="SUPFAM" id="SSF51735">
    <property type="entry name" value="NAD(P)-binding Rossmann-fold domains"/>
    <property type="match status" value="1"/>
</dbReference>
<dbReference type="InterPro" id="IPR036291">
    <property type="entry name" value="NAD(P)-bd_dom_sf"/>
</dbReference>
<proteinExistence type="inferred from homology"/>
<dbReference type="Pfam" id="PF13561">
    <property type="entry name" value="adh_short_C2"/>
    <property type="match status" value="1"/>
</dbReference>
<gene>
    <name evidence="3" type="ORF">F7O44_05825</name>
</gene>
<evidence type="ECO:0000256" key="1">
    <source>
        <dbReference type="ARBA" id="ARBA00006484"/>
    </source>
</evidence>
<evidence type="ECO:0000313" key="3">
    <source>
        <dbReference type="EMBL" id="NDL56588.1"/>
    </source>
</evidence>
<dbReference type="RefSeq" id="WP_162449146.1">
    <property type="nucleotide sequence ID" value="NZ_WLZY01000001.1"/>
</dbReference>
<dbReference type="CDD" id="cd05233">
    <property type="entry name" value="SDR_c"/>
    <property type="match status" value="1"/>
</dbReference>
<dbReference type="Gene3D" id="3.40.50.720">
    <property type="entry name" value="NAD(P)-binding Rossmann-like Domain"/>
    <property type="match status" value="1"/>
</dbReference>
<dbReference type="PANTHER" id="PTHR43669:SF3">
    <property type="entry name" value="ALCOHOL DEHYDROGENASE, PUTATIVE (AFU_ORTHOLOGUE AFUA_3G03445)-RELATED"/>
    <property type="match status" value="1"/>
</dbReference>
<comment type="similarity">
    <text evidence="1">Belongs to the short-chain dehydrogenases/reductases (SDR) family.</text>
</comment>
<dbReference type="EMBL" id="WLZY01000001">
    <property type="protein sequence ID" value="NDL56588.1"/>
    <property type="molecule type" value="Genomic_DNA"/>
</dbReference>
<dbReference type="PRINTS" id="PR00081">
    <property type="entry name" value="GDHRDH"/>
</dbReference>
<keyword evidence="4" id="KW-1185">Reference proteome</keyword>
<comment type="caution">
    <text evidence="3">The sequence shown here is derived from an EMBL/GenBank/DDBJ whole genome shotgun (WGS) entry which is preliminary data.</text>
</comment>
<name>A0A7K3M2D0_9ACTN</name>
<organism evidence="3 4">
    <name type="scientific">Phytoactinopolyspora mesophila</name>
    <dbReference type="NCBI Taxonomy" id="2650750"/>
    <lineage>
        <taxon>Bacteria</taxon>
        <taxon>Bacillati</taxon>
        <taxon>Actinomycetota</taxon>
        <taxon>Actinomycetes</taxon>
        <taxon>Jiangellales</taxon>
        <taxon>Jiangellaceae</taxon>
        <taxon>Phytoactinopolyspora</taxon>
    </lineage>
</organism>
<dbReference type="GO" id="GO:0016491">
    <property type="term" value="F:oxidoreductase activity"/>
    <property type="evidence" value="ECO:0007669"/>
    <property type="project" value="UniProtKB-KW"/>
</dbReference>
<protein>
    <submittedName>
        <fullName evidence="3">SDR family oxidoreductase</fullName>
    </submittedName>
</protein>
<reference evidence="3 4" key="1">
    <citation type="submission" date="2019-11" db="EMBL/GenBank/DDBJ databases">
        <authorList>
            <person name="Li X.-J."/>
            <person name="Feng X.-M."/>
        </authorList>
    </citation>
    <scope>NUCLEOTIDE SEQUENCE [LARGE SCALE GENOMIC DNA]</scope>
    <source>
        <strain evidence="3 4">XMNu-373</strain>
    </source>
</reference>
<dbReference type="InterPro" id="IPR002347">
    <property type="entry name" value="SDR_fam"/>
</dbReference>